<evidence type="ECO:0000313" key="1">
    <source>
        <dbReference type="EMBL" id="KAA3466147.1"/>
    </source>
</evidence>
<name>A0A5B6VAJ5_9ROSI</name>
<protein>
    <submittedName>
        <fullName evidence="1">Copia protein</fullName>
    </submittedName>
</protein>
<dbReference type="AlphaFoldDB" id="A0A5B6VAJ5"/>
<reference evidence="2" key="1">
    <citation type="journal article" date="2019" name="Plant Biotechnol. J.">
        <title>Genome sequencing of the Australian wild diploid species Gossypium australe highlights disease resistance and delayed gland morphogenesis.</title>
        <authorList>
            <person name="Cai Y."/>
            <person name="Cai X."/>
            <person name="Wang Q."/>
            <person name="Wang P."/>
            <person name="Zhang Y."/>
            <person name="Cai C."/>
            <person name="Xu Y."/>
            <person name="Wang K."/>
            <person name="Zhou Z."/>
            <person name="Wang C."/>
            <person name="Geng S."/>
            <person name="Li B."/>
            <person name="Dong Q."/>
            <person name="Hou Y."/>
            <person name="Wang H."/>
            <person name="Ai P."/>
            <person name="Liu Z."/>
            <person name="Yi F."/>
            <person name="Sun M."/>
            <person name="An G."/>
            <person name="Cheng J."/>
            <person name="Zhang Y."/>
            <person name="Shi Q."/>
            <person name="Xie Y."/>
            <person name="Shi X."/>
            <person name="Chang Y."/>
            <person name="Huang F."/>
            <person name="Chen Y."/>
            <person name="Hong S."/>
            <person name="Mi L."/>
            <person name="Sun Q."/>
            <person name="Zhang L."/>
            <person name="Zhou B."/>
            <person name="Peng R."/>
            <person name="Zhang X."/>
            <person name="Liu F."/>
        </authorList>
    </citation>
    <scope>NUCLEOTIDE SEQUENCE [LARGE SCALE GENOMIC DNA]</scope>
    <source>
        <strain evidence="2">cv. PA1801</strain>
    </source>
</reference>
<comment type="caution">
    <text evidence="1">The sequence shown here is derived from an EMBL/GenBank/DDBJ whole genome shotgun (WGS) entry which is preliminary data.</text>
</comment>
<sequence>MNNLKQCLKEFDIKELRKLKYFLGIEVMHSKQGIFISQQKYMLDLLKETKKMVSVVSQFMHNPEESHLKAVNRRLQYLKGSPTRGILFKRPTCTCVTLKAYTDADYVGSLVNKRSSSGYCTLLGGNLVTWRSKKQNEIARSSTKVEFRSMALGI</sequence>
<dbReference type="OrthoDB" id="986022at2759"/>
<dbReference type="PANTHER" id="PTHR11439:SF470">
    <property type="entry name" value="CYSTEINE-RICH RLK (RECEPTOR-LIKE PROTEIN KINASE) 8"/>
    <property type="match status" value="1"/>
</dbReference>
<dbReference type="PANTHER" id="PTHR11439">
    <property type="entry name" value="GAG-POL-RELATED RETROTRANSPOSON"/>
    <property type="match status" value="1"/>
</dbReference>
<gene>
    <name evidence="1" type="ORF">EPI10_001261</name>
</gene>
<dbReference type="Proteomes" id="UP000325315">
    <property type="component" value="Unassembled WGS sequence"/>
</dbReference>
<dbReference type="EMBL" id="SMMG02000007">
    <property type="protein sequence ID" value="KAA3466147.1"/>
    <property type="molecule type" value="Genomic_DNA"/>
</dbReference>
<accession>A0A5B6VAJ5</accession>
<dbReference type="CDD" id="cd09272">
    <property type="entry name" value="RNase_HI_RT_Ty1"/>
    <property type="match status" value="1"/>
</dbReference>
<proteinExistence type="predicted"/>
<organism evidence="1 2">
    <name type="scientific">Gossypium australe</name>
    <dbReference type="NCBI Taxonomy" id="47621"/>
    <lineage>
        <taxon>Eukaryota</taxon>
        <taxon>Viridiplantae</taxon>
        <taxon>Streptophyta</taxon>
        <taxon>Embryophyta</taxon>
        <taxon>Tracheophyta</taxon>
        <taxon>Spermatophyta</taxon>
        <taxon>Magnoliopsida</taxon>
        <taxon>eudicotyledons</taxon>
        <taxon>Gunneridae</taxon>
        <taxon>Pentapetalae</taxon>
        <taxon>rosids</taxon>
        <taxon>malvids</taxon>
        <taxon>Malvales</taxon>
        <taxon>Malvaceae</taxon>
        <taxon>Malvoideae</taxon>
        <taxon>Gossypium</taxon>
    </lineage>
</organism>
<keyword evidence="2" id="KW-1185">Reference proteome</keyword>
<evidence type="ECO:0000313" key="2">
    <source>
        <dbReference type="Proteomes" id="UP000325315"/>
    </source>
</evidence>